<gene>
    <name evidence="5" type="ORF">HUJ06_010386</name>
</gene>
<dbReference type="Pfam" id="PF00685">
    <property type="entry name" value="Sulfotransfer_1"/>
    <property type="match status" value="1"/>
</dbReference>
<evidence type="ECO:0000256" key="2">
    <source>
        <dbReference type="ARBA" id="ARBA00022679"/>
    </source>
</evidence>
<dbReference type="EC" id="2.8.2.-" evidence="3"/>
<accession>A0A822YKN3</accession>
<reference evidence="5 6" key="1">
    <citation type="journal article" date="2020" name="Mol. Biol. Evol.">
        <title>Distinct Expression and Methylation Patterns for Genes with Different Fates following a Single Whole-Genome Duplication in Flowering Plants.</title>
        <authorList>
            <person name="Shi T."/>
            <person name="Rahmani R.S."/>
            <person name="Gugger P.F."/>
            <person name="Wang M."/>
            <person name="Li H."/>
            <person name="Zhang Y."/>
            <person name="Li Z."/>
            <person name="Wang Q."/>
            <person name="Van de Peer Y."/>
            <person name="Marchal K."/>
            <person name="Chen J."/>
        </authorList>
    </citation>
    <scope>NUCLEOTIDE SEQUENCE [LARGE SCALE GENOMIC DNA]</scope>
    <source>
        <tissue evidence="5">Leaf</tissue>
    </source>
</reference>
<dbReference type="InterPro" id="IPR027417">
    <property type="entry name" value="P-loop_NTPase"/>
</dbReference>
<sequence length="230" mass="26594">MTISDSLKPLLRQLPRETWWDEFDRSLPMERLLVRSPTPGSCAAVAARSHFGAGDDDVIVASMKTGTTWLEALKSMFTMKPPTPCLSATPSPRLFHTHMPYRVLPESIKNSQCKIAYITRNPKDTLIVSLWHFKNKSFFNGVHAFGPFFDHVLEYWKESMERPYKILFLKLVSFLGKPFAKEEEVDKLLWMCSLLDRLKNMEMIPNSCFFRLGEIGDWKNHFTPEMGIET</sequence>
<protein>
    <recommendedName>
        <fullName evidence="3">Sulfotransferase</fullName>
        <ecNumber evidence="3">2.8.2.-</ecNumber>
    </recommendedName>
</protein>
<feature type="domain" description="Sulfotransferase" evidence="4">
    <location>
        <begin position="86"/>
        <end position="226"/>
    </location>
</feature>
<dbReference type="InterPro" id="IPR000863">
    <property type="entry name" value="Sulfotransferase_dom"/>
</dbReference>
<comment type="similarity">
    <text evidence="1 3">Belongs to the sulfotransferase 1 family.</text>
</comment>
<keyword evidence="6" id="KW-1185">Reference proteome</keyword>
<organism evidence="5 6">
    <name type="scientific">Nelumbo nucifera</name>
    <name type="common">Sacred lotus</name>
    <dbReference type="NCBI Taxonomy" id="4432"/>
    <lineage>
        <taxon>Eukaryota</taxon>
        <taxon>Viridiplantae</taxon>
        <taxon>Streptophyta</taxon>
        <taxon>Embryophyta</taxon>
        <taxon>Tracheophyta</taxon>
        <taxon>Spermatophyta</taxon>
        <taxon>Magnoliopsida</taxon>
        <taxon>Proteales</taxon>
        <taxon>Nelumbonaceae</taxon>
        <taxon>Nelumbo</taxon>
    </lineage>
</organism>
<name>A0A822YKN3_NELNU</name>
<comment type="caution">
    <text evidence="5">The sequence shown here is derived from an EMBL/GenBank/DDBJ whole genome shotgun (WGS) entry which is preliminary data.</text>
</comment>
<dbReference type="Proteomes" id="UP000607653">
    <property type="component" value="Unassembled WGS sequence"/>
</dbReference>
<dbReference type="PANTHER" id="PTHR11783">
    <property type="entry name" value="SULFOTRANSFERASE SULT"/>
    <property type="match status" value="1"/>
</dbReference>
<evidence type="ECO:0000259" key="4">
    <source>
        <dbReference type="Pfam" id="PF00685"/>
    </source>
</evidence>
<keyword evidence="2 3" id="KW-0808">Transferase</keyword>
<dbReference type="GO" id="GO:0008146">
    <property type="term" value="F:sulfotransferase activity"/>
    <property type="evidence" value="ECO:0007669"/>
    <property type="project" value="InterPro"/>
</dbReference>
<dbReference type="Gene3D" id="3.40.50.300">
    <property type="entry name" value="P-loop containing nucleotide triphosphate hydrolases"/>
    <property type="match status" value="1"/>
</dbReference>
<evidence type="ECO:0000313" key="6">
    <source>
        <dbReference type="Proteomes" id="UP000607653"/>
    </source>
</evidence>
<evidence type="ECO:0000313" key="5">
    <source>
        <dbReference type="EMBL" id="DAD31535.1"/>
    </source>
</evidence>
<evidence type="ECO:0000256" key="1">
    <source>
        <dbReference type="ARBA" id="ARBA00005771"/>
    </source>
</evidence>
<dbReference type="SUPFAM" id="SSF52540">
    <property type="entry name" value="P-loop containing nucleoside triphosphate hydrolases"/>
    <property type="match status" value="1"/>
</dbReference>
<proteinExistence type="inferred from homology"/>
<dbReference type="AlphaFoldDB" id="A0A822YKN3"/>
<dbReference type="EMBL" id="DUZY01000003">
    <property type="protein sequence ID" value="DAD31535.1"/>
    <property type="molecule type" value="Genomic_DNA"/>
</dbReference>
<evidence type="ECO:0000256" key="3">
    <source>
        <dbReference type="RuleBase" id="RU361155"/>
    </source>
</evidence>